<dbReference type="InterPro" id="IPR021109">
    <property type="entry name" value="Peptidase_aspartic_dom_sf"/>
</dbReference>
<accession>A0ABR7RW65</accession>
<reference evidence="3 4" key="1">
    <citation type="submission" date="2016-06" db="EMBL/GenBank/DDBJ databases">
        <authorList>
            <person name="Ramos C."/>
            <person name="Pintado A."/>
            <person name="Crespo-Gomez J.I."/>
        </authorList>
    </citation>
    <scope>NUCLEOTIDE SEQUENCE [LARGE SCALE GENOMIC DNA]</scope>
    <source>
        <strain evidence="3 4">AVO110</strain>
    </source>
</reference>
<sequence>MPTRFLLRLAPAALACLFSLTAQAREPLGWVEEGVLLPENIEVKVKMDTGALTSSLDAKDIQRFQRDGQHWVRFKVELVDNKTGKEVVSELERPVLRNVKLRGAGGVDHRPVVQMTICIGQQRYDEQFSLRNRSKMLYPVLLGRRTLEHLGPIDVARTFTTEPSCQADATP</sequence>
<feature type="signal peptide" evidence="1">
    <location>
        <begin position="1"/>
        <end position="24"/>
    </location>
</feature>
<keyword evidence="3" id="KW-0645">Protease</keyword>
<evidence type="ECO:0000313" key="3">
    <source>
        <dbReference type="EMBL" id="MBC9249383.1"/>
    </source>
</evidence>
<dbReference type="PANTHER" id="PTHR38037">
    <property type="entry name" value="ZN_PROTEASE DOMAIN-CONTAINING PROTEIN"/>
    <property type="match status" value="1"/>
</dbReference>
<proteinExistence type="predicted"/>
<dbReference type="InterPro" id="IPR008503">
    <property type="entry name" value="Asp_endopeptidase"/>
</dbReference>
<evidence type="ECO:0000259" key="2">
    <source>
        <dbReference type="Pfam" id="PF05618"/>
    </source>
</evidence>
<dbReference type="EMBL" id="LZEU01000001">
    <property type="protein sequence ID" value="MBC9249383.1"/>
    <property type="molecule type" value="Genomic_DNA"/>
</dbReference>
<dbReference type="PANTHER" id="PTHR38037:SF2">
    <property type="entry name" value="ATP-DEPENDENT ZINC PROTEASE DOMAIN-CONTAINING PROTEIN-RELATED"/>
    <property type="match status" value="1"/>
</dbReference>
<keyword evidence="1" id="KW-0732">Signal</keyword>
<keyword evidence="4" id="KW-1185">Reference proteome</keyword>
<dbReference type="SUPFAM" id="SSF50630">
    <property type="entry name" value="Acid proteases"/>
    <property type="match status" value="1"/>
</dbReference>
<comment type="caution">
    <text evidence="3">The sequence shown here is derived from an EMBL/GenBank/DDBJ whole genome shotgun (WGS) entry which is preliminary data.</text>
</comment>
<dbReference type="GO" id="GO:0006508">
    <property type="term" value="P:proteolysis"/>
    <property type="evidence" value="ECO:0007669"/>
    <property type="project" value="UniProtKB-KW"/>
</dbReference>
<keyword evidence="3" id="KW-0378">Hydrolase</keyword>
<feature type="chain" id="PRO_5047170054" evidence="1">
    <location>
        <begin position="25"/>
        <end position="171"/>
    </location>
</feature>
<dbReference type="RefSeq" id="WP_187804528.1">
    <property type="nucleotide sequence ID" value="NZ_LZEU01000001.1"/>
</dbReference>
<dbReference type="Proteomes" id="UP000744555">
    <property type="component" value="Unassembled WGS sequence"/>
</dbReference>
<evidence type="ECO:0000313" key="4">
    <source>
        <dbReference type="Proteomes" id="UP000744555"/>
    </source>
</evidence>
<organism evidence="3 4">
    <name type="scientific">Aquipseudomonas alcaligenes</name>
    <name type="common">Pseudomonas alcaligenes</name>
    <dbReference type="NCBI Taxonomy" id="43263"/>
    <lineage>
        <taxon>Bacteria</taxon>
        <taxon>Pseudomonadati</taxon>
        <taxon>Pseudomonadota</taxon>
        <taxon>Gammaproteobacteria</taxon>
        <taxon>Pseudomonadales</taxon>
        <taxon>Pseudomonadaceae</taxon>
        <taxon>Aquipseudomonas</taxon>
    </lineage>
</organism>
<name>A0ABR7RW65_AQUAC</name>
<dbReference type="Gene3D" id="2.40.70.10">
    <property type="entry name" value="Acid Proteases"/>
    <property type="match status" value="1"/>
</dbReference>
<gene>
    <name evidence="3" type="ORF">A9179_03725</name>
</gene>
<feature type="domain" description="Retropepsin-like aspartic endopeptidase" evidence="2">
    <location>
        <begin position="28"/>
        <end position="161"/>
    </location>
</feature>
<evidence type="ECO:0000256" key="1">
    <source>
        <dbReference type="SAM" id="SignalP"/>
    </source>
</evidence>
<dbReference type="Pfam" id="PF05618">
    <property type="entry name" value="Zn_protease"/>
    <property type="match status" value="1"/>
</dbReference>
<protein>
    <submittedName>
        <fullName evidence="3">ATP-dependent Zn protease</fullName>
    </submittedName>
</protein>
<dbReference type="GO" id="GO:0008233">
    <property type="term" value="F:peptidase activity"/>
    <property type="evidence" value="ECO:0007669"/>
    <property type="project" value="UniProtKB-KW"/>
</dbReference>